<dbReference type="EMBL" id="JAUSTT010000010">
    <property type="protein sequence ID" value="MDQ0176145.1"/>
    <property type="molecule type" value="Genomic_DNA"/>
</dbReference>
<evidence type="ECO:0000256" key="1">
    <source>
        <dbReference type="SAM" id="Phobius"/>
    </source>
</evidence>
<accession>A0ABT9WTS1</accession>
<keyword evidence="1" id="KW-1133">Transmembrane helix</keyword>
<keyword evidence="1" id="KW-0812">Transmembrane</keyword>
<evidence type="ECO:0000313" key="2">
    <source>
        <dbReference type="EMBL" id="MDQ0176145.1"/>
    </source>
</evidence>
<keyword evidence="1" id="KW-0472">Membrane</keyword>
<organism evidence="2 3">
    <name type="scientific">Bacillus chungangensis</name>
    <dbReference type="NCBI Taxonomy" id="587633"/>
    <lineage>
        <taxon>Bacteria</taxon>
        <taxon>Bacillati</taxon>
        <taxon>Bacillota</taxon>
        <taxon>Bacilli</taxon>
        <taxon>Bacillales</taxon>
        <taxon>Bacillaceae</taxon>
        <taxon>Bacillus</taxon>
    </lineage>
</organism>
<proteinExistence type="predicted"/>
<gene>
    <name evidence="2" type="ORF">J2S08_001981</name>
</gene>
<feature type="transmembrane region" description="Helical" evidence="1">
    <location>
        <begin position="24"/>
        <end position="47"/>
    </location>
</feature>
<name>A0ABT9WTS1_9BACI</name>
<comment type="caution">
    <text evidence="2">The sequence shown here is derived from an EMBL/GenBank/DDBJ whole genome shotgun (WGS) entry which is preliminary data.</text>
</comment>
<protein>
    <recommendedName>
        <fullName evidence="4">Cytochrome c oxidase subunit 2A</fullName>
    </recommendedName>
</protein>
<evidence type="ECO:0000313" key="3">
    <source>
        <dbReference type="Proteomes" id="UP001223586"/>
    </source>
</evidence>
<evidence type="ECO:0008006" key="4">
    <source>
        <dbReference type="Google" id="ProtNLM"/>
    </source>
</evidence>
<sequence>MAKTPLNQKANVKVEESSSLKGTLISVFSLGIFLIVAWVGVFILFSIRF</sequence>
<keyword evidence="3" id="KW-1185">Reference proteome</keyword>
<dbReference type="Proteomes" id="UP001223586">
    <property type="component" value="Unassembled WGS sequence"/>
</dbReference>
<reference evidence="2 3" key="1">
    <citation type="submission" date="2023-07" db="EMBL/GenBank/DDBJ databases">
        <title>Genomic Encyclopedia of Type Strains, Phase IV (KMG-IV): sequencing the most valuable type-strain genomes for metagenomic binning, comparative biology and taxonomic classification.</title>
        <authorList>
            <person name="Goeker M."/>
        </authorList>
    </citation>
    <scope>NUCLEOTIDE SEQUENCE [LARGE SCALE GENOMIC DNA]</scope>
    <source>
        <strain evidence="2 3">DSM 23837</strain>
    </source>
</reference>